<name>A0ABM9D4G0_9LACO</name>
<dbReference type="InterPro" id="IPR011529">
    <property type="entry name" value="Glu_5kinase"/>
</dbReference>
<dbReference type="InterPro" id="IPR001048">
    <property type="entry name" value="Asp/Glu/Uridylate_kinase"/>
</dbReference>
<dbReference type="PANTHER" id="PTHR43654:SF1">
    <property type="entry name" value="ISOPENTENYL PHOSPHATE KINASE"/>
    <property type="match status" value="1"/>
</dbReference>
<dbReference type="InterPro" id="IPR036393">
    <property type="entry name" value="AceGlu_kinase-like_sf"/>
</dbReference>
<dbReference type="EMBL" id="CAKOEU010000006">
    <property type="protein sequence ID" value="CAH1856227.1"/>
    <property type="molecule type" value="Genomic_DNA"/>
</dbReference>
<dbReference type="InterPro" id="IPR019797">
    <property type="entry name" value="Glutamate_5-kinase_CS"/>
</dbReference>
<feature type="binding site" evidence="8">
    <location>
        <begin position="230"/>
        <end position="236"/>
    </location>
    <ligand>
        <name>ATP</name>
        <dbReference type="ChEBI" id="CHEBI:30616"/>
    </ligand>
</feature>
<keyword evidence="1 8" id="KW-0963">Cytoplasm</keyword>
<evidence type="ECO:0000256" key="3">
    <source>
        <dbReference type="ARBA" id="ARBA00022650"/>
    </source>
</evidence>
<feature type="binding site" evidence="8">
    <location>
        <position position="65"/>
    </location>
    <ligand>
        <name>substrate</name>
    </ligand>
</feature>
<dbReference type="PROSITE" id="PS00902">
    <property type="entry name" value="GLUTAMATE_5_KINASE"/>
    <property type="match status" value="1"/>
</dbReference>
<evidence type="ECO:0000256" key="5">
    <source>
        <dbReference type="ARBA" id="ARBA00022741"/>
    </source>
</evidence>
<comment type="caution">
    <text evidence="10">The sequence shown here is derived from an EMBL/GenBank/DDBJ whole genome shotgun (WGS) entry which is preliminary data.</text>
</comment>
<keyword evidence="3 8" id="KW-0641">Proline biosynthesis</keyword>
<keyword evidence="5 8" id="KW-0547">Nucleotide-binding</keyword>
<dbReference type="RefSeq" id="WP_248706612.1">
    <property type="nucleotide sequence ID" value="NZ_CAKOET010000007.1"/>
</dbReference>
<evidence type="ECO:0000256" key="2">
    <source>
        <dbReference type="ARBA" id="ARBA00022605"/>
    </source>
</evidence>
<comment type="catalytic activity">
    <reaction evidence="8">
        <text>L-glutamate + ATP = L-glutamyl 5-phosphate + ADP</text>
        <dbReference type="Rhea" id="RHEA:14877"/>
        <dbReference type="ChEBI" id="CHEBI:29985"/>
        <dbReference type="ChEBI" id="CHEBI:30616"/>
        <dbReference type="ChEBI" id="CHEBI:58274"/>
        <dbReference type="ChEBI" id="CHEBI:456216"/>
        <dbReference type="EC" id="2.7.2.11"/>
    </reaction>
</comment>
<dbReference type="SUPFAM" id="SSF53633">
    <property type="entry name" value="Carbamate kinase-like"/>
    <property type="match status" value="1"/>
</dbReference>
<dbReference type="Proteomes" id="UP000838102">
    <property type="component" value="Unassembled WGS sequence"/>
</dbReference>
<evidence type="ECO:0000256" key="6">
    <source>
        <dbReference type="ARBA" id="ARBA00022777"/>
    </source>
</evidence>
<dbReference type="InterPro" id="IPR001057">
    <property type="entry name" value="Glu/AcGlu_kinase"/>
</dbReference>
<evidence type="ECO:0000313" key="10">
    <source>
        <dbReference type="EMBL" id="CAH1856227.1"/>
    </source>
</evidence>
<proteinExistence type="inferred from homology"/>
<dbReference type="Pfam" id="PF00696">
    <property type="entry name" value="AA_kinase"/>
    <property type="match status" value="1"/>
</dbReference>
<dbReference type="HAMAP" id="MF_00456">
    <property type="entry name" value="ProB"/>
    <property type="match status" value="1"/>
</dbReference>
<dbReference type="CDD" id="cd04242">
    <property type="entry name" value="AAK_G5K_ProB"/>
    <property type="match status" value="1"/>
</dbReference>
<keyword evidence="7 8" id="KW-0067">ATP-binding</keyword>
<protein>
    <recommendedName>
        <fullName evidence="8">Glutamate 5-kinase</fullName>
        <ecNumber evidence="8">2.7.2.11</ecNumber>
    </recommendedName>
    <alternativeName>
        <fullName evidence="8">Gamma-glutamyl kinase</fullName>
        <shortName evidence="8">GK</shortName>
    </alternativeName>
</protein>
<feature type="domain" description="Aspartate/glutamate/uridylate kinase" evidence="9">
    <location>
        <begin position="20"/>
        <end position="253"/>
    </location>
</feature>
<evidence type="ECO:0000256" key="8">
    <source>
        <dbReference type="HAMAP-Rule" id="MF_00456"/>
    </source>
</evidence>
<keyword evidence="4 8" id="KW-0808">Transferase</keyword>
<sequence length="279" mass="30485">MVSKQPSTTNTNKTINPAWQRVVIKVGTSTIVDSDGRVKYPVINQLSQVISTLSRDGYQVILVTSGAIGVALDQLGLTKRPTDIPSQQALAALGQGYLMTIYNQSMALYRQKTGQVLLTYDVFNNPQMLRHMQEALEVMLDNHIVPIVNENDVIAVDEMDHQHSFGDNDKLAAMLALAVKAQGLIILSDVDGLYTANPNLDSNAQQITRVTKIDQVIRKLAGGSESGLGTGGMITKLNAAELMVNHKAKMVLIDGQFPERIMQVIADEPIGTRFQAEEK</sequence>
<gene>
    <name evidence="8 10" type="primary">proB</name>
    <name evidence="10" type="ORF">LMG032447_01260</name>
</gene>
<reference evidence="10" key="1">
    <citation type="submission" date="2022-03" db="EMBL/GenBank/DDBJ databases">
        <authorList>
            <person name="Hettiarachchi G."/>
        </authorList>
    </citation>
    <scope>NUCLEOTIDE SEQUENCE</scope>
    <source>
        <strain evidence="10">LMG 32447</strain>
    </source>
</reference>
<keyword evidence="2 8" id="KW-0028">Amino-acid biosynthesis</keyword>
<feature type="binding site" evidence="8">
    <location>
        <position position="152"/>
    </location>
    <ligand>
        <name>substrate</name>
    </ligand>
</feature>
<keyword evidence="11" id="KW-1185">Reference proteome</keyword>
<evidence type="ECO:0000256" key="4">
    <source>
        <dbReference type="ARBA" id="ARBA00022679"/>
    </source>
</evidence>
<comment type="subcellular location">
    <subcellularLocation>
        <location evidence="8">Cytoplasm</location>
    </subcellularLocation>
</comment>
<evidence type="ECO:0000259" key="9">
    <source>
        <dbReference type="Pfam" id="PF00696"/>
    </source>
</evidence>
<dbReference type="PANTHER" id="PTHR43654">
    <property type="entry name" value="GLUTAMATE 5-KINASE"/>
    <property type="match status" value="1"/>
</dbReference>
<feature type="binding site" evidence="8">
    <location>
        <begin position="188"/>
        <end position="189"/>
    </location>
    <ligand>
        <name>ATP</name>
        <dbReference type="ChEBI" id="CHEBI:30616"/>
    </ligand>
</feature>
<dbReference type="GO" id="GO:0004349">
    <property type="term" value="F:glutamate 5-kinase activity"/>
    <property type="evidence" value="ECO:0007669"/>
    <property type="project" value="UniProtKB-EC"/>
</dbReference>
<feature type="binding site" evidence="8">
    <location>
        <position position="25"/>
    </location>
    <ligand>
        <name>ATP</name>
        <dbReference type="ChEBI" id="CHEBI:30616"/>
    </ligand>
</feature>
<dbReference type="NCBIfam" id="TIGR01027">
    <property type="entry name" value="proB"/>
    <property type="match status" value="1"/>
</dbReference>
<comment type="pathway">
    <text evidence="8">Amino-acid biosynthesis; L-proline biosynthesis; L-glutamate 5-semialdehyde from L-glutamate: step 1/2.</text>
</comment>
<evidence type="ECO:0000313" key="11">
    <source>
        <dbReference type="Proteomes" id="UP000838102"/>
    </source>
</evidence>
<comment type="function">
    <text evidence="8">Catalyzes the transfer of a phosphate group to glutamate to form L-glutamate 5-phosphate.</text>
</comment>
<feature type="binding site" evidence="8">
    <location>
        <position position="168"/>
    </location>
    <ligand>
        <name>substrate</name>
    </ligand>
</feature>
<dbReference type="Gene3D" id="3.40.1160.10">
    <property type="entry name" value="Acetylglutamate kinase-like"/>
    <property type="match status" value="1"/>
</dbReference>
<dbReference type="PRINTS" id="PR00474">
    <property type="entry name" value="GLU5KINASE"/>
</dbReference>
<dbReference type="EC" id="2.7.2.11" evidence="8"/>
<keyword evidence="6 8" id="KW-0418">Kinase</keyword>
<evidence type="ECO:0000256" key="1">
    <source>
        <dbReference type="ARBA" id="ARBA00022490"/>
    </source>
</evidence>
<organism evidence="10 11">
    <name type="scientific">Convivina praedatoris</name>
    <dbReference type="NCBI Taxonomy" id="2880963"/>
    <lineage>
        <taxon>Bacteria</taxon>
        <taxon>Bacillati</taxon>
        <taxon>Bacillota</taxon>
        <taxon>Bacilli</taxon>
        <taxon>Lactobacillales</taxon>
        <taxon>Lactobacillaceae</taxon>
        <taxon>Convivina</taxon>
    </lineage>
</organism>
<dbReference type="PIRSF" id="PIRSF000729">
    <property type="entry name" value="GK"/>
    <property type="match status" value="1"/>
</dbReference>
<dbReference type="InterPro" id="IPR041739">
    <property type="entry name" value="G5K_ProB"/>
</dbReference>
<comment type="similarity">
    <text evidence="8">Belongs to the glutamate 5-kinase family.</text>
</comment>
<evidence type="ECO:0000256" key="7">
    <source>
        <dbReference type="ARBA" id="ARBA00022840"/>
    </source>
</evidence>
<accession>A0ABM9D4G0</accession>
<dbReference type="InterPro" id="IPR005715">
    <property type="entry name" value="Glu_5kinase/COase_Synthase"/>
</dbReference>